<dbReference type="Pfam" id="PF00392">
    <property type="entry name" value="GntR"/>
    <property type="match status" value="1"/>
</dbReference>
<dbReference type="Pfam" id="PF07729">
    <property type="entry name" value="FCD"/>
    <property type="match status" value="1"/>
</dbReference>
<keyword evidence="2 5" id="KW-0238">DNA-binding</keyword>
<dbReference type="Proteomes" id="UP001226867">
    <property type="component" value="Unassembled WGS sequence"/>
</dbReference>
<dbReference type="SMART" id="SM00895">
    <property type="entry name" value="FCD"/>
    <property type="match status" value="1"/>
</dbReference>
<keyword evidence="6" id="KW-1185">Reference proteome</keyword>
<dbReference type="InterPro" id="IPR036388">
    <property type="entry name" value="WH-like_DNA-bd_sf"/>
</dbReference>
<name>A0ABT9S0W3_9BURK</name>
<dbReference type="PROSITE" id="PS50949">
    <property type="entry name" value="HTH_GNTR"/>
    <property type="match status" value="1"/>
</dbReference>
<evidence type="ECO:0000259" key="4">
    <source>
        <dbReference type="PROSITE" id="PS50949"/>
    </source>
</evidence>
<dbReference type="SUPFAM" id="SSF46785">
    <property type="entry name" value="Winged helix' DNA-binding domain"/>
    <property type="match status" value="1"/>
</dbReference>
<evidence type="ECO:0000256" key="2">
    <source>
        <dbReference type="ARBA" id="ARBA00023125"/>
    </source>
</evidence>
<feature type="domain" description="HTH gntR-type" evidence="4">
    <location>
        <begin position="20"/>
        <end position="87"/>
    </location>
</feature>
<dbReference type="InterPro" id="IPR011711">
    <property type="entry name" value="GntR_C"/>
</dbReference>
<dbReference type="SMART" id="SM00345">
    <property type="entry name" value="HTH_GNTR"/>
    <property type="match status" value="1"/>
</dbReference>
<keyword evidence="3" id="KW-0804">Transcription</keyword>
<dbReference type="EMBL" id="JAUSRO010000001">
    <property type="protein sequence ID" value="MDP9897989.1"/>
    <property type="molecule type" value="Genomic_DNA"/>
</dbReference>
<dbReference type="SUPFAM" id="SSF48008">
    <property type="entry name" value="GntR ligand-binding domain-like"/>
    <property type="match status" value="1"/>
</dbReference>
<organism evidence="5 6">
    <name type="scientific">Variovorax ginsengisoli</name>
    <dbReference type="NCBI Taxonomy" id="363844"/>
    <lineage>
        <taxon>Bacteria</taxon>
        <taxon>Pseudomonadati</taxon>
        <taxon>Pseudomonadota</taxon>
        <taxon>Betaproteobacteria</taxon>
        <taxon>Burkholderiales</taxon>
        <taxon>Comamonadaceae</taxon>
        <taxon>Variovorax</taxon>
    </lineage>
</organism>
<reference evidence="5 6" key="1">
    <citation type="submission" date="2023-07" db="EMBL/GenBank/DDBJ databases">
        <title>Sorghum-associated microbial communities from plants grown in Nebraska, USA.</title>
        <authorList>
            <person name="Schachtman D."/>
        </authorList>
    </citation>
    <scope>NUCLEOTIDE SEQUENCE [LARGE SCALE GENOMIC DNA]</scope>
    <source>
        <strain evidence="5 6">DS1607</strain>
    </source>
</reference>
<dbReference type="GO" id="GO:0003677">
    <property type="term" value="F:DNA binding"/>
    <property type="evidence" value="ECO:0007669"/>
    <property type="project" value="UniProtKB-KW"/>
</dbReference>
<proteinExistence type="predicted"/>
<dbReference type="CDD" id="cd07377">
    <property type="entry name" value="WHTH_GntR"/>
    <property type="match status" value="1"/>
</dbReference>
<evidence type="ECO:0000256" key="1">
    <source>
        <dbReference type="ARBA" id="ARBA00023015"/>
    </source>
</evidence>
<dbReference type="InterPro" id="IPR000524">
    <property type="entry name" value="Tscrpt_reg_HTH_GntR"/>
</dbReference>
<dbReference type="RefSeq" id="WP_307687810.1">
    <property type="nucleotide sequence ID" value="NZ_JAUSRO010000001.1"/>
</dbReference>
<protein>
    <submittedName>
        <fullName evidence="5">DNA-binding GntR family transcriptional regulator</fullName>
    </submittedName>
</protein>
<comment type="caution">
    <text evidence="5">The sequence shown here is derived from an EMBL/GenBank/DDBJ whole genome shotgun (WGS) entry which is preliminary data.</text>
</comment>
<evidence type="ECO:0000313" key="6">
    <source>
        <dbReference type="Proteomes" id="UP001226867"/>
    </source>
</evidence>
<dbReference type="PANTHER" id="PTHR43537">
    <property type="entry name" value="TRANSCRIPTIONAL REGULATOR, GNTR FAMILY"/>
    <property type="match status" value="1"/>
</dbReference>
<gene>
    <name evidence="5" type="ORF">J2W36_000222</name>
</gene>
<keyword evidence="1" id="KW-0805">Transcription regulation</keyword>
<dbReference type="InterPro" id="IPR008920">
    <property type="entry name" value="TF_FadR/GntR_C"/>
</dbReference>
<evidence type="ECO:0000313" key="5">
    <source>
        <dbReference type="EMBL" id="MDP9897989.1"/>
    </source>
</evidence>
<sequence>MTKSKSSPAKSALPGARSVAASQADIHQSIYDAIVEHRLLPGTKLSEERVAELFSVSRTQVRGALQRLAVEQLVTLIPNRGAFVTTPSAEEAHDVLSVRRTLEPAAVVRLIERIAAGKAPTAVKQLRALVKREQQAHARGDRRQAVRLSGDFHVLLAEVSGSSILARLMRELTPLTCLAILTFEAPTAVACPNDEHALLIDAIEAGDAAGASRMMIDHLNHIENALKLDAQAVAEVDLADVLFG</sequence>
<accession>A0ABT9S0W3</accession>
<dbReference type="Gene3D" id="1.10.10.10">
    <property type="entry name" value="Winged helix-like DNA-binding domain superfamily/Winged helix DNA-binding domain"/>
    <property type="match status" value="1"/>
</dbReference>
<evidence type="ECO:0000256" key="3">
    <source>
        <dbReference type="ARBA" id="ARBA00023163"/>
    </source>
</evidence>
<dbReference type="InterPro" id="IPR036390">
    <property type="entry name" value="WH_DNA-bd_sf"/>
</dbReference>
<dbReference type="PANTHER" id="PTHR43537:SF53">
    <property type="entry name" value="HTH-TYPE TRANSCRIPTIONAL REPRESSOR NANR"/>
    <property type="match status" value="1"/>
</dbReference>
<dbReference type="Gene3D" id="1.20.120.530">
    <property type="entry name" value="GntR ligand-binding domain-like"/>
    <property type="match status" value="1"/>
</dbReference>